<reference evidence="2" key="2">
    <citation type="submission" date="2020-05" db="UniProtKB">
        <authorList>
            <consortium name="EnsemblMetazoa"/>
        </authorList>
    </citation>
    <scope>IDENTIFICATION</scope>
    <source>
        <strain evidence="2">IAEA</strain>
    </source>
</reference>
<keyword evidence="1" id="KW-0812">Transmembrane</keyword>
<keyword evidence="3" id="KW-1185">Reference proteome</keyword>
<dbReference type="AlphaFoldDB" id="A0A1A9ZTX0"/>
<dbReference type="VEuPathDB" id="VectorBase:GPAI024862"/>
<evidence type="ECO:0000313" key="2">
    <source>
        <dbReference type="EnsemblMetazoa" id="GPAI024862-PA"/>
    </source>
</evidence>
<keyword evidence="1" id="KW-0472">Membrane</keyword>
<accession>A0A1A9ZTX0</accession>
<dbReference type="Proteomes" id="UP000092445">
    <property type="component" value="Unassembled WGS sequence"/>
</dbReference>
<keyword evidence="1" id="KW-1133">Transmembrane helix</keyword>
<feature type="transmembrane region" description="Helical" evidence="1">
    <location>
        <begin position="90"/>
        <end position="111"/>
    </location>
</feature>
<reference evidence="3" key="1">
    <citation type="submission" date="2014-03" db="EMBL/GenBank/DDBJ databases">
        <authorList>
            <person name="Aksoy S."/>
            <person name="Warren W."/>
            <person name="Wilson R.K."/>
        </authorList>
    </citation>
    <scope>NUCLEOTIDE SEQUENCE [LARGE SCALE GENOMIC DNA]</scope>
    <source>
        <strain evidence="3">IAEA</strain>
    </source>
</reference>
<protein>
    <submittedName>
        <fullName evidence="2">Uncharacterized protein</fullName>
    </submittedName>
</protein>
<dbReference type="EnsemblMetazoa" id="GPAI024862-RA">
    <property type="protein sequence ID" value="GPAI024862-PA"/>
    <property type="gene ID" value="GPAI024862"/>
</dbReference>
<name>A0A1A9ZTX0_GLOPL</name>
<organism evidence="2 3">
    <name type="scientific">Glossina pallidipes</name>
    <name type="common">Tsetse fly</name>
    <dbReference type="NCBI Taxonomy" id="7398"/>
    <lineage>
        <taxon>Eukaryota</taxon>
        <taxon>Metazoa</taxon>
        <taxon>Ecdysozoa</taxon>
        <taxon>Arthropoda</taxon>
        <taxon>Hexapoda</taxon>
        <taxon>Insecta</taxon>
        <taxon>Pterygota</taxon>
        <taxon>Neoptera</taxon>
        <taxon>Endopterygota</taxon>
        <taxon>Diptera</taxon>
        <taxon>Brachycera</taxon>
        <taxon>Muscomorpha</taxon>
        <taxon>Hippoboscoidea</taxon>
        <taxon>Glossinidae</taxon>
        <taxon>Glossina</taxon>
    </lineage>
</organism>
<evidence type="ECO:0000256" key="1">
    <source>
        <dbReference type="SAM" id="Phobius"/>
    </source>
</evidence>
<sequence>MFAKVMGISGERLKQQTRNDIPYCLKLQKARYAKFFLPFARRRNNHLKPNKICIVYLVVPPVISGNLSFCPLDVVHTLLRLHTNAGHQKIALPFLFAALLNLLSNSLHYPIPMFTCNRFSSFKLHI</sequence>
<evidence type="ECO:0000313" key="3">
    <source>
        <dbReference type="Proteomes" id="UP000092445"/>
    </source>
</evidence>
<proteinExistence type="predicted"/>